<name>A0A4Q4MDE9_9PLEO</name>
<feature type="signal peptide" evidence="2">
    <location>
        <begin position="1"/>
        <end position="20"/>
    </location>
</feature>
<evidence type="ECO:0008006" key="5">
    <source>
        <dbReference type="Google" id="ProtNLM"/>
    </source>
</evidence>
<keyword evidence="2" id="KW-0732">Signal</keyword>
<protein>
    <recommendedName>
        <fullName evidence="5">FYVE-type domain-containing protein</fullName>
    </recommendedName>
</protein>
<dbReference type="AlphaFoldDB" id="A0A4Q4MDE9"/>
<evidence type="ECO:0000313" key="4">
    <source>
        <dbReference type="Proteomes" id="UP000292402"/>
    </source>
</evidence>
<sequence length="123" mass="14048">MHFIVSVFTAVAVLATFTIASDDGNRIVWHERPVREQWGCVTTCRASFVKNTEFYRTQCAVCMDRIRNTVCLGCADAFRAGRNKHDTDLICNRCRHISDYDSTSDFTDDSMSDKEKWEGPLDP</sequence>
<comment type="caution">
    <text evidence="3">The sequence shown here is derived from an EMBL/GenBank/DDBJ whole genome shotgun (WGS) entry which is preliminary data.</text>
</comment>
<feature type="region of interest" description="Disordered" evidence="1">
    <location>
        <begin position="100"/>
        <end position="123"/>
    </location>
</feature>
<feature type="compositionally biased region" description="Basic and acidic residues" evidence="1">
    <location>
        <begin position="111"/>
        <end position="123"/>
    </location>
</feature>
<dbReference type="EMBL" id="PDXA01000022">
    <property type="protein sequence ID" value="RYN48613.1"/>
    <property type="molecule type" value="Genomic_DNA"/>
</dbReference>
<evidence type="ECO:0000256" key="2">
    <source>
        <dbReference type="SAM" id="SignalP"/>
    </source>
</evidence>
<accession>A0A4Q4MDE9</accession>
<gene>
    <name evidence="3" type="ORF">AA0114_g6885</name>
</gene>
<evidence type="ECO:0000256" key="1">
    <source>
        <dbReference type="SAM" id="MobiDB-lite"/>
    </source>
</evidence>
<proteinExistence type="predicted"/>
<organism evidence="3 4">
    <name type="scientific">Alternaria tenuissima</name>
    <dbReference type="NCBI Taxonomy" id="119927"/>
    <lineage>
        <taxon>Eukaryota</taxon>
        <taxon>Fungi</taxon>
        <taxon>Dikarya</taxon>
        <taxon>Ascomycota</taxon>
        <taxon>Pezizomycotina</taxon>
        <taxon>Dothideomycetes</taxon>
        <taxon>Pleosporomycetidae</taxon>
        <taxon>Pleosporales</taxon>
        <taxon>Pleosporineae</taxon>
        <taxon>Pleosporaceae</taxon>
        <taxon>Alternaria</taxon>
        <taxon>Alternaria sect. Alternaria</taxon>
        <taxon>Alternaria alternata complex</taxon>
    </lineage>
</organism>
<feature type="chain" id="PRO_5020702255" description="FYVE-type domain-containing protein" evidence="2">
    <location>
        <begin position="21"/>
        <end position="123"/>
    </location>
</feature>
<evidence type="ECO:0000313" key="3">
    <source>
        <dbReference type="EMBL" id="RYN48613.1"/>
    </source>
</evidence>
<dbReference type="Proteomes" id="UP000292402">
    <property type="component" value="Unassembled WGS sequence"/>
</dbReference>
<reference evidence="4" key="1">
    <citation type="journal article" date="2019" name="bioRxiv">
        <title>Genomics, evolutionary history and diagnostics of the Alternaria alternata species group including apple and Asian pear pathotypes.</title>
        <authorList>
            <person name="Armitage A.D."/>
            <person name="Cockerton H.M."/>
            <person name="Sreenivasaprasad S."/>
            <person name="Woodhall J.W."/>
            <person name="Lane C.R."/>
            <person name="Harrison R.J."/>
            <person name="Clarkson J.P."/>
        </authorList>
    </citation>
    <scope>NUCLEOTIDE SEQUENCE [LARGE SCALE GENOMIC DNA]</scope>
    <source>
        <strain evidence="4">FERA 1082</strain>
    </source>
</reference>